<gene>
    <name evidence="2" type="ORF">MEDL_29363</name>
</gene>
<evidence type="ECO:0000259" key="1">
    <source>
        <dbReference type="PROSITE" id="PS50853"/>
    </source>
</evidence>
<dbReference type="PROSITE" id="PS50853">
    <property type="entry name" value="FN3"/>
    <property type="match status" value="1"/>
</dbReference>
<sequence>MKSFELIKEKHKGNTFLNFNQFIRANFKKKQRLPIIPCSFCLNLFDENLQIIAWFYKINTTGNEHNVFLFSSIHGDIQICFTHFSDGSVVVEITFISEGFSDEKVLHDTLVNAFKTKMNGPYTIQLKEFWLKRLNDPSPPQLVKALNVDNGVLVSWKKPIATFFKTKEYVVAYTIDDWKSKEEITVPVDINACLIIKVLPYTKIQVKVYTCICHSFRSSPSLEVSTVVKDFSKPERENYQRLSELITNVAYRVIKEIFYKEYPASVLGKLMLQNKQILEEYLTEDQIKKLHSEPKTGDFDNLALDVHMLLVMFVCFKGWISIKSHTNQFPTKEDSYEKSDLIAIEFCITQFEERKENTISAKEFESLWHNVSEVSALTTM</sequence>
<protein>
    <recommendedName>
        <fullName evidence="1">Fibronectin type-III domain-containing protein</fullName>
    </recommendedName>
</protein>
<feature type="domain" description="Fibronectin type-III" evidence="1">
    <location>
        <begin position="136"/>
        <end position="231"/>
    </location>
</feature>
<reference evidence="2" key="1">
    <citation type="submission" date="2021-03" db="EMBL/GenBank/DDBJ databases">
        <authorList>
            <person name="Bekaert M."/>
        </authorList>
    </citation>
    <scope>NUCLEOTIDE SEQUENCE</scope>
</reference>
<dbReference type="CDD" id="cd00063">
    <property type="entry name" value="FN3"/>
    <property type="match status" value="1"/>
</dbReference>
<dbReference type="EMBL" id="CAJPWZ010001447">
    <property type="protein sequence ID" value="CAG2215522.1"/>
    <property type="molecule type" value="Genomic_DNA"/>
</dbReference>
<keyword evidence="3" id="KW-1185">Reference proteome</keyword>
<dbReference type="OrthoDB" id="10448216at2759"/>
<proteinExistence type="predicted"/>
<evidence type="ECO:0000313" key="3">
    <source>
        <dbReference type="Proteomes" id="UP000683360"/>
    </source>
</evidence>
<comment type="caution">
    <text evidence="2">The sequence shown here is derived from an EMBL/GenBank/DDBJ whole genome shotgun (WGS) entry which is preliminary data.</text>
</comment>
<dbReference type="InterPro" id="IPR003961">
    <property type="entry name" value="FN3_dom"/>
</dbReference>
<evidence type="ECO:0000313" key="2">
    <source>
        <dbReference type="EMBL" id="CAG2215522.1"/>
    </source>
</evidence>
<dbReference type="AlphaFoldDB" id="A0A8S3S8S4"/>
<dbReference type="Gene3D" id="2.60.40.10">
    <property type="entry name" value="Immunoglobulins"/>
    <property type="match status" value="1"/>
</dbReference>
<dbReference type="Proteomes" id="UP000683360">
    <property type="component" value="Unassembled WGS sequence"/>
</dbReference>
<organism evidence="2 3">
    <name type="scientific">Mytilus edulis</name>
    <name type="common">Blue mussel</name>
    <dbReference type="NCBI Taxonomy" id="6550"/>
    <lineage>
        <taxon>Eukaryota</taxon>
        <taxon>Metazoa</taxon>
        <taxon>Spiralia</taxon>
        <taxon>Lophotrochozoa</taxon>
        <taxon>Mollusca</taxon>
        <taxon>Bivalvia</taxon>
        <taxon>Autobranchia</taxon>
        <taxon>Pteriomorphia</taxon>
        <taxon>Mytilida</taxon>
        <taxon>Mytiloidea</taxon>
        <taxon>Mytilidae</taxon>
        <taxon>Mytilinae</taxon>
        <taxon>Mytilus</taxon>
    </lineage>
</organism>
<dbReference type="InterPro" id="IPR036116">
    <property type="entry name" value="FN3_sf"/>
</dbReference>
<dbReference type="SUPFAM" id="SSF49265">
    <property type="entry name" value="Fibronectin type III"/>
    <property type="match status" value="1"/>
</dbReference>
<dbReference type="InterPro" id="IPR013783">
    <property type="entry name" value="Ig-like_fold"/>
</dbReference>
<accession>A0A8S3S8S4</accession>
<name>A0A8S3S8S4_MYTED</name>